<name>A0A1H1TXH0_MUCMA</name>
<gene>
    <name evidence="1" type="ORF">SAMN05216490_1543</name>
</gene>
<dbReference type="Proteomes" id="UP000199679">
    <property type="component" value="Chromosome I"/>
</dbReference>
<dbReference type="AlphaFoldDB" id="A0A1H1TXH0"/>
<dbReference type="STRING" id="652787.SAMN05216490_1543"/>
<protein>
    <submittedName>
        <fullName evidence="1">Uncharacterized protein</fullName>
    </submittedName>
</protein>
<evidence type="ECO:0000313" key="1">
    <source>
        <dbReference type="EMBL" id="SDS64892.1"/>
    </source>
</evidence>
<proteinExistence type="predicted"/>
<keyword evidence="2" id="KW-1185">Reference proteome</keyword>
<evidence type="ECO:0000313" key="2">
    <source>
        <dbReference type="Proteomes" id="UP000199679"/>
    </source>
</evidence>
<sequence length="55" mass="6468">MRFIENDSFKKVVATTLQLLNNVKIGCVWCFARNMSNLKTLYVKLNFTKHAYLKI</sequence>
<dbReference type="EMBL" id="LT629740">
    <property type="protein sequence ID" value="SDS64892.1"/>
    <property type="molecule type" value="Genomic_DNA"/>
</dbReference>
<organism evidence="1 2">
    <name type="scientific">Mucilaginibacter mallensis</name>
    <dbReference type="NCBI Taxonomy" id="652787"/>
    <lineage>
        <taxon>Bacteria</taxon>
        <taxon>Pseudomonadati</taxon>
        <taxon>Bacteroidota</taxon>
        <taxon>Sphingobacteriia</taxon>
        <taxon>Sphingobacteriales</taxon>
        <taxon>Sphingobacteriaceae</taxon>
        <taxon>Mucilaginibacter</taxon>
    </lineage>
</organism>
<reference evidence="1 2" key="1">
    <citation type="submission" date="2016-10" db="EMBL/GenBank/DDBJ databases">
        <authorList>
            <person name="de Groot N.N."/>
        </authorList>
    </citation>
    <scope>NUCLEOTIDE SEQUENCE [LARGE SCALE GENOMIC DNA]</scope>
    <source>
        <strain evidence="1 2">MP1X4</strain>
    </source>
</reference>
<accession>A0A1H1TXH0</accession>